<organism evidence="1 2">
    <name type="scientific">Cercospora zeae-maydis SCOH1-5</name>
    <dbReference type="NCBI Taxonomy" id="717836"/>
    <lineage>
        <taxon>Eukaryota</taxon>
        <taxon>Fungi</taxon>
        <taxon>Dikarya</taxon>
        <taxon>Ascomycota</taxon>
        <taxon>Pezizomycotina</taxon>
        <taxon>Dothideomycetes</taxon>
        <taxon>Dothideomycetidae</taxon>
        <taxon>Mycosphaerellales</taxon>
        <taxon>Mycosphaerellaceae</taxon>
        <taxon>Cercospora</taxon>
    </lineage>
</organism>
<dbReference type="Proteomes" id="UP000799539">
    <property type="component" value="Unassembled WGS sequence"/>
</dbReference>
<dbReference type="AlphaFoldDB" id="A0A6A6FKP0"/>
<proteinExistence type="predicted"/>
<dbReference type="EMBL" id="ML992669">
    <property type="protein sequence ID" value="KAF2214007.1"/>
    <property type="molecule type" value="Genomic_DNA"/>
</dbReference>
<protein>
    <submittedName>
        <fullName evidence="1">Uncharacterized protein</fullName>
    </submittedName>
</protein>
<gene>
    <name evidence="1" type="ORF">CERZMDRAFT_83415</name>
</gene>
<name>A0A6A6FKP0_9PEZI</name>
<dbReference type="PANTHER" id="PTHR38123">
    <property type="entry name" value="CELL WALL SERINE-THREONINE-RICH GALACTOMANNOPROTEIN MP1 (AFU_ORTHOLOGUE AFUA_4G03240)"/>
    <property type="match status" value="1"/>
</dbReference>
<keyword evidence="2" id="KW-1185">Reference proteome</keyword>
<evidence type="ECO:0000313" key="2">
    <source>
        <dbReference type="Proteomes" id="UP000799539"/>
    </source>
</evidence>
<dbReference type="InterPro" id="IPR021054">
    <property type="entry name" value="Cell_wall_mannoprotein_1"/>
</dbReference>
<evidence type="ECO:0000313" key="1">
    <source>
        <dbReference type="EMBL" id="KAF2214007.1"/>
    </source>
</evidence>
<dbReference type="Pfam" id="PF12296">
    <property type="entry name" value="HsbA"/>
    <property type="match status" value="1"/>
</dbReference>
<dbReference type="GO" id="GO:0005576">
    <property type="term" value="C:extracellular region"/>
    <property type="evidence" value="ECO:0007669"/>
    <property type="project" value="TreeGrafter"/>
</dbReference>
<accession>A0A6A6FKP0</accession>
<dbReference type="OrthoDB" id="3643380at2759"/>
<reference evidence="1" key="1">
    <citation type="journal article" date="2020" name="Stud. Mycol.">
        <title>101 Dothideomycetes genomes: a test case for predicting lifestyles and emergence of pathogens.</title>
        <authorList>
            <person name="Haridas S."/>
            <person name="Albert R."/>
            <person name="Binder M."/>
            <person name="Bloem J."/>
            <person name="Labutti K."/>
            <person name="Salamov A."/>
            <person name="Andreopoulos B."/>
            <person name="Baker S."/>
            <person name="Barry K."/>
            <person name="Bills G."/>
            <person name="Bluhm B."/>
            <person name="Cannon C."/>
            <person name="Castanera R."/>
            <person name="Culley D."/>
            <person name="Daum C."/>
            <person name="Ezra D."/>
            <person name="Gonzalez J."/>
            <person name="Henrissat B."/>
            <person name="Kuo A."/>
            <person name="Liang C."/>
            <person name="Lipzen A."/>
            <person name="Lutzoni F."/>
            <person name="Magnuson J."/>
            <person name="Mondo S."/>
            <person name="Nolan M."/>
            <person name="Ohm R."/>
            <person name="Pangilinan J."/>
            <person name="Park H.-J."/>
            <person name="Ramirez L."/>
            <person name="Alfaro M."/>
            <person name="Sun H."/>
            <person name="Tritt A."/>
            <person name="Yoshinaga Y."/>
            <person name="Zwiers L.-H."/>
            <person name="Turgeon B."/>
            <person name="Goodwin S."/>
            <person name="Spatafora J."/>
            <person name="Crous P."/>
            <person name="Grigoriev I."/>
        </authorList>
    </citation>
    <scope>NUCLEOTIDE SEQUENCE</scope>
    <source>
        <strain evidence="1">SCOH1-5</strain>
    </source>
</reference>
<dbReference type="PANTHER" id="PTHR38123:SF6">
    <property type="entry name" value="CELL WALL SERINE-THREONINE-RICH GALACTOMANNOPROTEIN MP1 (AFU_ORTHOLOGUE AFUA_4G03240)"/>
    <property type="match status" value="1"/>
</dbReference>
<sequence>MGEFSIRCKHGLHSMDFIRSLSLFGILLYDRFGGGGDFRSGVVHSSSVMRRRREKVIESLDHGHAEKALQSRSTPKEHDTITMFSLNWSTISCFLLLLTASFTSAFPAHQDDTTAKRAAADTSAAATVSNDLTRINNDVLALYTAISNFNGGGFFGALSQGPQIQSASGQLLSDIQAATKNAYASRLGVSEAFSVQSYVHNTLAPDISKTCQLLISKKSAFDSSGLTGQVRTSLAQLLQATQQYGYALEKTNPGVVAQGVQQSLPSLTGPVMQAQQAFAH</sequence>
<dbReference type="Gene3D" id="1.20.1280.140">
    <property type="match status" value="1"/>
</dbReference>